<dbReference type="EMBL" id="JH159154">
    <property type="protein sequence ID" value="EGZ18671.1"/>
    <property type="molecule type" value="Genomic_DNA"/>
</dbReference>
<protein>
    <submittedName>
        <fullName evidence="1">Uncharacterized protein</fullName>
    </submittedName>
</protein>
<sequence>MVLIHSQEEEEEELEPNSAREDVGLAGLWNYSKLELGLDRFPLHDALSFLLQRRLAFRVRIRDQQTAKLIFARAGPVIRFDALSSLIDVLFMSCEAGLDEEDTKQSCQKFDDLLFTFTAQICRANGVQLKVERKDLGEDGSNIRSDLTVFCNGCLVLCGEEREGVADMNDTIAELIPKMKCWNSQFFGELPYILGYVACGDRRELFAFRRKPMFSICEVPRRWQSRFSTIWPSS</sequence>
<proteinExistence type="predicted"/>
<evidence type="ECO:0000313" key="2">
    <source>
        <dbReference type="Proteomes" id="UP000002640"/>
    </source>
</evidence>
<dbReference type="KEGG" id="psoj:PHYSODRAFT_501336"/>
<gene>
    <name evidence="1" type="ORF">PHYSODRAFT_501336</name>
</gene>
<reference evidence="1 2" key="1">
    <citation type="journal article" date="2006" name="Science">
        <title>Phytophthora genome sequences uncover evolutionary origins and mechanisms of pathogenesis.</title>
        <authorList>
            <person name="Tyler B.M."/>
            <person name="Tripathy S."/>
            <person name="Zhang X."/>
            <person name="Dehal P."/>
            <person name="Jiang R.H."/>
            <person name="Aerts A."/>
            <person name="Arredondo F.D."/>
            <person name="Baxter L."/>
            <person name="Bensasson D."/>
            <person name="Beynon J.L."/>
            <person name="Chapman J."/>
            <person name="Damasceno C.M."/>
            <person name="Dorrance A.E."/>
            <person name="Dou D."/>
            <person name="Dickerman A.W."/>
            <person name="Dubchak I.L."/>
            <person name="Garbelotto M."/>
            <person name="Gijzen M."/>
            <person name="Gordon S.G."/>
            <person name="Govers F."/>
            <person name="Grunwald N.J."/>
            <person name="Huang W."/>
            <person name="Ivors K.L."/>
            <person name="Jones R.W."/>
            <person name="Kamoun S."/>
            <person name="Krampis K."/>
            <person name="Lamour K.H."/>
            <person name="Lee M.K."/>
            <person name="McDonald W.H."/>
            <person name="Medina M."/>
            <person name="Meijer H.J."/>
            <person name="Nordberg E.K."/>
            <person name="Maclean D.J."/>
            <person name="Ospina-Giraldo M.D."/>
            <person name="Morris P.F."/>
            <person name="Phuntumart V."/>
            <person name="Putnam N.H."/>
            <person name="Rash S."/>
            <person name="Rose J.K."/>
            <person name="Sakihama Y."/>
            <person name="Salamov A.A."/>
            <person name="Savidor A."/>
            <person name="Scheuring C.F."/>
            <person name="Smith B.M."/>
            <person name="Sobral B.W."/>
            <person name="Terry A."/>
            <person name="Torto-Alalibo T.A."/>
            <person name="Win J."/>
            <person name="Xu Z."/>
            <person name="Zhang H."/>
            <person name="Grigoriev I.V."/>
            <person name="Rokhsar D.S."/>
            <person name="Boore J.L."/>
        </authorList>
    </citation>
    <scope>NUCLEOTIDE SEQUENCE [LARGE SCALE GENOMIC DNA]</scope>
    <source>
        <strain evidence="1 2">P6497</strain>
    </source>
</reference>
<dbReference type="AlphaFoldDB" id="G4ZHL6"/>
<dbReference type="RefSeq" id="XP_009527729.1">
    <property type="nucleotide sequence ID" value="XM_009529434.1"/>
</dbReference>
<keyword evidence="2" id="KW-1185">Reference proteome</keyword>
<evidence type="ECO:0000313" key="1">
    <source>
        <dbReference type="EMBL" id="EGZ18671.1"/>
    </source>
</evidence>
<dbReference type="GeneID" id="20657959"/>
<dbReference type="InParanoid" id="G4ZHL6"/>
<accession>G4ZHL6</accession>
<organism evidence="1 2">
    <name type="scientific">Phytophthora sojae (strain P6497)</name>
    <name type="common">Soybean stem and root rot agent</name>
    <name type="synonym">Phytophthora megasperma f. sp. glycines</name>
    <dbReference type="NCBI Taxonomy" id="1094619"/>
    <lineage>
        <taxon>Eukaryota</taxon>
        <taxon>Sar</taxon>
        <taxon>Stramenopiles</taxon>
        <taxon>Oomycota</taxon>
        <taxon>Peronosporomycetes</taxon>
        <taxon>Peronosporales</taxon>
        <taxon>Peronosporaceae</taxon>
        <taxon>Phytophthora</taxon>
    </lineage>
</organism>
<dbReference type="Proteomes" id="UP000002640">
    <property type="component" value="Unassembled WGS sequence"/>
</dbReference>
<name>G4ZHL6_PHYSP</name>